<evidence type="ECO:0000313" key="3">
    <source>
        <dbReference type="Proteomes" id="UP000191933"/>
    </source>
</evidence>
<dbReference type="EMBL" id="FBVY01000004">
    <property type="protein sequence ID" value="CUW87637.1"/>
    <property type="molecule type" value="Genomic_DNA"/>
</dbReference>
<reference evidence="2 3" key="1">
    <citation type="submission" date="2016-01" db="EMBL/GenBank/DDBJ databases">
        <authorList>
            <person name="Regsiter A."/>
            <person name="william w."/>
        </authorList>
    </citation>
    <scope>NUCLEOTIDE SEQUENCE [LARGE SCALE GENOMIC DNA]</scope>
    <source>
        <strain evidence="2 3">CFBP 5494</strain>
    </source>
</reference>
<protein>
    <submittedName>
        <fullName evidence="2">Uncharacterized protein</fullName>
    </submittedName>
</protein>
<dbReference type="AlphaFoldDB" id="A0A9W5EZ70"/>
<gene>
    <name evidence="2" type="ORF">AGR2A_Cc120130</name>
</gene>
<sequence>MIAVLPGGRQTWRKPRDGPGGGTLATFVERTMSQGAVHGPCEIRHGERPGCATHPTHTKPIRGAAGQSPDLSSDHPFGSAVRDEAVGVLEYSGAGVREVLPPSALPGISPSRGEIGQRPFRHFTLDIEMAET</sequence>
<keyword evidence="3" id="KW-1185">Reference proteome</keyword>
<evidence type="ECO:0000256" key="1">
    <source>
        <dbReference type="SAM" id="MobiDB-lite"/>
    </source>
</evidence>
<name>A0A9W5EZ70_9HYPH</name>
<evidence type="ECO:0000313" key="2">
    <source>
        <dbReference type="EMBL" id="CUW87637.1"/>
    </source>
</evidence>
<feature type="region of interest" description="Disordered" evidence="1">
    <location>
        <begin position="1"/>
        <end position="22"/>
    </location>
</feature>
<proteinExistence type="predicted"/>
<dbReference type="Proteomes" id="UP000191933">
    <property type="component" value="Unassembled WGS sequence"/>
</dbReference>
<comment type="caution">
    <text evidence="2">The sequence shown here is derived from an EMBL/GenBank/DDBJ whole genome shotgun (WGS) entry which is preliminary data.</text>
</comment>
<organism evidence="2 3">
    <name type="scientific">Agrobacterium genomosp. 2 str. CFBP 5494</name>
    <dbReference type="NCBI Taxonomy" id="1183436"/>
    <lineage>
        <taxon>Bacteria</taxon>
        <taxon>Pseudomonadati</taxon>
        <taxon>Pseudomonadota</taxon>
        <taxon>Alphaproteobacteria</taxon>
        <taxon>Hyphomicrobiales</taxon>
        <taxon>Rhizobiaceae</taxon>
        <taxon>Rhizobium/Agrobacterium group</taxon>
        <taxon>Agrobacterium</taxon>
        <taxon>Agrobacterium tumefaciens complex</taxon>
    </lineage>
</organism>
<accession>A0A9W5EZ70</accession>
<feature type="region of interest" description="Disordered" evidence="1">
    <location>
        <begin position="39"/>
        <end position="78"/>
    </location>
</feature>